<feature type="domain" description="Reverse transcriptase Ty1/copia-type" evidence="1">
    <location>
        <begin position="26"/>
        <end position="140"/>
    </location>
</feature>
<keyword evidence="2" id="KW-0472">Membrane</keyword>
<dbReference type="AlphaFoldDB" id="A0AAV3NZ76"/>
<keyword evidence="3" id="KW-1185">Reference proteome</keyword>
<dbReference type="EMBL" id="BAABME010000471">
    <property type="protein sequence ID" value="GAA0143052.1"/>
    <property type="molecule type" value="Genomic_DNA"/>
</dbReference>
<evidence type="ECO:0000259" key="1">
    <source>
        <dbReference type="Pfam" id="PF07727"/>
    </source>
</evidence>
<evidence type="ECO:0000313" key="3">
    <source>
        <dbReference type="Proteomes" id="UP001454036"/>
    </source>
</evidence>
<evidence type="ECO:0000313" key="2">
    <source>
        <dbReference type="EMBL" id="GAA0143052.1"/>
    </source>
</evidence>
<organism evidence="2 3">
    <name type="scientific">Lithospermum erythrorhizon</name>
    <name type="common">Purple gromwell</name>
    <name type="synonym">Lithospermum officinale var. erythrorhizon</name>
    <dbReference type="NCBI Taxonomy" id="34254"/>
    <lineage>
        <taxon>Eukaryota</taxon>
        <taxon>Viridiplantae</taxon>
        <taxon>Streptophyta</taxon>
        <taxon>Embryophyta</taxon>
        <taxon>Tracheophyta</taxon>
        <taxon>Spermatophyta</taxon>
        <taxon>Magnoliopsida</taxon>
        <taxon>eudicotyledons</taxon>
        <taxon>Gunneridae</taxon>
        <taxon>Pentapetalae</taxon>
        <taxon>asterids</taxon>
        <taxon>lamiids</taxon>
        <taxon>Boraginales</taxon>
        <taxon>Boraginaceae</taxon>
        <taxon>Boraginoideae</taxon>
        <taxon>Lithospermeae</taxon>
        <taxon>Lithospermum</taxon>
    </lineage>
</organism>
<comment type="caution">
    <text evidence="2">The sequence shown here is derived from an EMBL/GenBank/DDBJ whole genome shotgun (WGS) entry which is preliminary data.</text>
</comment>
<keyword evidence="2" id="KW-0812">Transmembrane</keyword>
<dbReference type="InterPro" id="IPR013103">
    <property type="entry name" value="RVT_2"/>
</dbReference>
<keyword evidence="2" id="KW-0675">Receptor</keyword>
<dbReference type="Proteomes" id="UP001454036">
    <property type="component" value="Unassembled WGS sequence"/>
</dbReference>
<protein>
    <submittedName>
        <fullName evidence="2">Transmembrane signal receptor</fullName>
    </submittedName>
</protein>
<sequence length="140" mass="16459">MHFEVAVNSKKWKNAMDMEINSIVKNNTWTLTILPQKNKKIRVKWIYKTKRDENGNVIKHRDGTRPPYNLNTKLVAKGYAHKQRIDFTEVYAPVARMYTVRMIISVVAQGSWKIYQLDVKSAFLHAELEEKVYTDQPKGY</sequence>
<accession>A0AAV3NZ76</accession>
<proteinExistence type="predicted"/>
<reference evidence="2 3" key="1">
    <citation type="submission" date="2024-01" db="EMBL/GenBank/DDBJ databases">
        <title>The complete chloroplast genome sequence of Lithospermum erythrorhizon: insights into the phylogenetic relationship among Boraginaceae species and the maternal lineages of purple gromwells.</title>
        <authorList>
            <person name="Okada T."/>
            <person name="Watanabe K."/>
        </authorList>
    </citation>
    <scope>NUCLEOTIDE SEQUENCE [LARGE SCALE GENOMIC DNA]</scope>
</reference>
<gene>
    <name evidence="2" type="ORF">LIER_03823</name>
</gene>
<name>A0AAV3NZ76_LITER</name>
<dbReference type="Pfam" id="PF07727">
    <property type="entry name" value="RVT_2"/>
    <property type="match status" value="1"/>
</dbReference>